<dbReference type="AlphaFoldDB" id="A0A2P7YIX1"/>
<feature type="compositionally biased region" description="Low complexity" evidence="1">
    <location>
        <begin position="111"/>
        <end position="125"/>
    </location>
</feature>
<organism evidence="2 3">
    <name type="scientific">Elsinoe australis</name>
    <dbReference type="NCBI Taxonomy" id="40998"/>
    <lineage>
        <taxon>Eukaryota</taxon>
        <taxon>Fungi</taxon>
        <taxon>Dikarya</taxon>
        <taxon>Ascomycota</taxon>
        <taxon>Pezizomycotina</taxon>
        <taxon>Dothideomycetes</taxon>
        <taxon>Dothideomycetidae</taxon>
        <taxon>Myriangiales</taxon>
        <taxon>Elsinoaceae</taxon>
        <taxon>Elsinoe</taxon>
    </lineage>
</organism>
<sequence length="372" mass="38901">MPVVAEDFQHANVIIGQQIEKSPSSSNEVTGFAMIPEEDMAPVTSTKSVPRIQPPTRPPPAPPVMVSNDKSLPPTPTPGYTPPASNVTSPYSQASTPGCGARYFQPPPSSPSASGQTPSYQTMTSRTRRRKSRSPSYLPLEAYPPGPNSNSPAFATGYPTPGQYYGTTPPSSTPSLSPPVSAHGSPLPSHHSSPRTPSSRRSSLAPAPSRSYPTSAAQTPYSSTFSPVPLSAAPMSAISGRPVWYAQDQHAQSMTPDQLRLQETLEADAARKNSIGGLLASAAATLSISPDSPGRSPGSQWSASGPILPGGGSGKSSRRQSFSELTGPRVEGGQEEGKGAWGYMVGFAGVAGKKLGEVEGGMWRWARGKRAY</sequence>
<evidence type="ECO:0000256" key="1">
    <source>
        <dbReference type="SAM" id="MobiDB-lite"/>
    </source>
</evidence>
<feature type="compositionally biased region" description="Pro residues" evidence="1">
    <location>
        <begin position="52"/>
        <end position="63"/>
    </location>
</feature>
<feature type="region of interest" description="Disordered" evidence="1">
    <location>
        <begin position="288"/>
        <end position="338"/>
    </location>
</feature>
<reference evidence="2 3" key="1">
    <citation type="submission" date="2017-05" db="EMBL/GenBank/DDBJ databases">
        <title>Draft genome sequence of Elsinoe australis.</title>
        <authorList>
            <person name="Cheng Q."/>
        </authorList>
    </citation>
    <scope>NUCLEOTIDE SEQUENCE [LARGE SCALE GENOMIC DNA]</scope>
    <source>
        <strain evidence="2 3">NL1</strain>
    </source>
</reference>
<gene>
    <name evidence="2" type="ORF">B9Z65_5702</name>
</gene>
<dbReference type="OrthoDB" id="10671536at2759"/>
<protein>
    <submittedName>
        <fullName evidence="2">Uncharacterized protein</fullName>
    </submittedName>
</protein>
<feature type="compositionally biased region" description="Low complexity" evidence="1">
    <location>
        <begin position="156"/>
        <end position="211"/>
    </location>
</feature>
<feature type="compositionally biased region" description="Polar residues" evidence="1">
    <location>
        <begin position="84"/>
        <end position="96"/>
    </location>
</feature>
<keyword evidence="3" id="KW-1185">Reference proteome</keyword>
<evidence type="ECO:0000313" key="2">
    <source>
        <dbReference type="EMBL" id="PSK35887.1"/>
    </source>
</evidence>
<feature type="compositionally biased region" description="Polar residues" evidence="1">
    <location>
        <begin position="19"/>
        <end position="29"/>
    </location>
</feature>
<comment type="caution">
    <text evidence="2">The sequence shown here is derived from an EMBL/GenBank/DDBJ whole genome shotgun (WGS) entry which is preliminary data.</text>
</comment>
<feature type="compositionally biased region" description="Polar residues" evidence="1">
    <location>
        <begin position="212"/>
        <end position="226"/>
    </location>
</feature>
<dbReference type="Proteomes" id="UP000243723">
    <property type="component" value="Unassembled WGS sequence"/>
</dbReference>
<feature type="region of interest" description="Disordered" evidence="1">
    <location>
        <begin position="19"/>
        <end position="233"/>
    </location>
</feature>
<proteinExistence type="predicted"/>
<name>A0A2P7YIX1_9PEZI</name>
<evidence type="ECO:0000313" key="3">
    <source>
        <dbReference type="Proteomes" id="UP000243723"/>
    </source>
</evidence>
<accession>A0A2P7YIX1</accession>
<dbReference type="EMBL" id="NHZQ01000422">
    <property type="protein sequence ID" value="PSK35887.1"/>
    <property type="molecule type" value="Genomic_DNA"/>
</dbReference>